<dbReference type="InterPro" id="IPR011009">
    <property type="entry name" value="Kinase-like_dom_sf"/>
</dbReference>
<dbReference type="Proteomes" id="UP000297716">
    <property type="component" value="Unassembled WGS sequence"/>
</dbReference>
<feature type="binding site" evidence="9">
    <location>
        <position position="126"/>
    </location>
    <ligand>
        <name>ATP</name>
        <dbReference type="ChEBI" id="CHEBI:30616"/>
    </ligand>
</feature>
<reference evidence="12 13" key="1">
    <citation type="submission" date="2019-03" db="EMBL/GenBank/DDBJ databases">
        <title>Draft genome sequence of Xylaria hypoxylon DSM 108379, a ubiquitous saprotrophic-parasitic fungi on hardwood.</title>
        <authorList>
            <person name="Buettner E."/>
            <person name="Leonhardt S."/>
            <person name="Gebauer A.M."/>
            <person name="Liers C."/>
            <person name="Hofrichter M."/>
            <person name="Kellner H."/>
        </authorList>
    </citation>
    <scope>NUCLEOTIDE SEQUENCE [LARGE SCALE GENOMIC DNA]</scope>
    <source>
        <strain evidence="12 13">DSM 108379</strain>
    </source>
</reference>
<comment type="catalytic activity">
    <reaction evidence="8">
        <text>L-seryl-[protein] + ATP = O-phospho-L-seryl-[protein] + ADP + H(+)</text>
        <dbReference type="Rhea" id="RHEA:17989"/>
        <dbReference type="Rhea" id="RHEA-COMP:9863"/>
        <dbReference type="Rhea" id="RHEA-COMP:11604"/>
        <dbReference type="ChEBI" id="CHEBI:15378"/>
        <dbReference type="ChEBI" id="CHEBI:29999"/>
        <dbReference type="ChEBI" id="CHEBI:30616"/>
        <dbReference type="ChEBI" id="CHEBI:83421"/>
        <dbReference type="ChEBI" id="CHEBI:456216"/>
        <dbReference type="EC" id="2.7.11.1"/>
    </reaction>
</comment>
<name>A0A4Z0YQF4_9PEZI</name>
<proteinExistence type="predicted"/>
<dbReference type="FunFam" id="3.30.200.20:FF:000206">
    <property type="entry name" value="Serine/threonine-protein kinase Ssp1"/>
    <property type="match status" value="1"/>
</dbReference>
<dbReference type="GO" id="GO:0007165">
    <property type="term" value="P:signal transduction"/>
    <property type="evidence" value="ECO:0007669"/>
    <property type="project" value="TreeGrafter"/>
</dbReference>
<evidence type="ECO:0000259" key="11">
    <source>
        <dbReference type="PROSITE" id="PS50011"/>
    </source>
</evidence>
<comment type="caution">
    <text evidence="12">The sequence shown here is derived from an EMBL/GenBank/DDBJ whole genome shotgun (WGS) entry which is preliminary data.</text>
</comment>
<evidence type="ECO:0000256" key="3">
    <source>
        <dbReference type="ARBA" id="ARBA00022679"/>
    </source>
</evidence>
<feature type="region of interest" description="Disordered" evidence="10">
    <location>
        <begin position="685"/>
        <end position="727"/>
    </location>
</feature>
<keyword evidence="6 9" id="KW-0067">ATP-binding</keyword>
<dbReference type="Pfam" id="PF00069">
    <property type="entry name" value="Pkinase"/>
    <property type="match status" value="2"/>
</dbReference>
<gene>
    <name evidence="12" type="ORF">E0Z10_g2517</name>
</gene>
<dbReference type="PROSITE" id="PS50011">
    <property type="entry name" value="PROTEIN_KINASE_DOM"/>
    <property type="match status" value="1"/>
</dbReference>
<dbReference type="EC" id="2.7.11.1" evidence="1"/>
<feature type="region of interest" description="Disordered" evidence="10">
    <location>
        <begin position="279"/>
        <end position="357"/>
    </location>
</feature>
<dbReference type="GO" id="GO:0004674">
    <property type="term" value="F:protein serine/threonine kinase activity"/>
    <property type="evidence" value="ECO:0007669"/>
    <property type="project" value="UniProtKB-KW"/>
</dbReference>
<evidence type="ECO:0000256" key="6">
    <source>
        <dbReference type="ARBA" id="ARBA00022840"/>
    </source>
</evidence>
<evidence type="ECO:0000256" key="2">
    <source>
        <dbReference type="ARBA" id="ARBA00022527"/>
    </source>
</evidence>
<dbReference type="GO" id="GO:0042149">
    <property type="term" value="P:cellular response to glucose starvation"/>
    <property type="evidence" value="ECO:0007669"/>
    <property type="project" value="UniProtKB-ARBA"/>
</dbReference>
<evidence type="ECO:0000256" key="10">
    <source>
        <dbReference type="SAM" id="MobiDB-lite"/>
    </source>
</evidence>
<dbReference type="GO" id="GO:0001558">
    <property type="term" value="P:regulation of cell growth"/>
    <property type="evidence" value="ECO:0007669"/>
    <property type="project" value="UniProtKB-ARBA"/>
</dbReference>
<feature type="compositionally biased region" description="Polar residues" evidence="10">
    <location>
        <begin position="1027"/>
        <end position="1042"/>
    </location>
</feature>
<evidence type="ECO:0000256" key="5">
    <source>
        <dbReference type="ARBA" id="ARBA00022777"/>
    </source>
</evidence>
<evidence type="ECO:0000256" key="9">
    <source>
        <dbReference type="PROSITE-ProRule" id="PRU10141"/>
    </source>
</evidence>
<accession>A0A4Z0YQF4</accession>
<feature type="compositionally biased region" description="Polar residues" evidence="10">
    <location>
        <begin position="1208"/>
        <end position="1218"/>
    </location>
</feature>
<keyword evidence="3" id="KW-0808">Transferase</keyword>
<feature type="region of interest" description="Disordered" evidence="10">
    <location>
        <begin position="857"/>
        <end position="880"/>
    </location>
</feature>
<dbReference type="PANTHER" id="PTHR43895:SF152">
    <property type="entry name" value="SERINE_THREONINE-PROTEIN KINASE TOS3"/>
    <property type="match status" value="1"/>
</dbReference>
<keyword evidence="4 9" id="KW-0547">Nucleotide-binding</keyword>
<feature type="compositionally biased region" description="Acidic residues" evidence="10">
    <location>
        <begin position="1163"/>
        <end position="1172"/>
    </location>
</feature>
<protein>
    <recommendedName>
        <fullName evidence="1">non-specific serine/threonine protein kinase</fullName>
        <ecNumber evidence="1">2.7.11.1</ecNumber>
    </recommendedName>
</protein>
<keyword evidence="2" id="KW-0723">Serine/threonine-protein kinase</keyword>
<feature type="domain" description="Protein kinase" evidence="11">
    <location>
        <begin position="97"/>
        <end position="630"/>
    </location>
</feature>
<dbReference type="FunFam" id="1.10.510.10:FF:000614">
    <property type="entry name" value="Serine/threonine protein kinase, putative"/>
    <property type="match status" value="1"/>
</dbReference>
<dbReference type="PROSITE" id="PS00107">
    <property type="entry name" value="PROTEIN_KINASE_ATP"/>
    <property type="match status" value="1"/>
</dbReference>
<evidence type="ECO:0000256" key="7">
    <source>
        <dbReference type="ARBA" id="ARBA00047899"/>
    </source>
</evidence>
<dbReference type="AlphaFoldDB" id="A0A4Z0YQF4"/>
<feature type="region of interest" description="Disordered" evidence="10">
    <location>
        <begin position="1162"/>
        <end position="1228"/>
    </location>
</feature>
<feature type="compositionally biased region" description="Polar residues" evidence="10">
    <location>
        <begin position="305"/>
        <end position="322"/>
    </location>
</feature>
<dbReference type="SUPFAM" id="SSF56112">
    <property type="entry name" value="Protein kinase-like (PK-like)"/>
    <property type="match status" value="1"/>
</dbReference>
<dbReference type="PANTHER" id="PTHR43895">
    <property type="entry name" value="CALCIUM/CALMODULIN-DEPENDENT PROTEIN KINASE KINASE-RELATED"/>
    <property type="match status" value="1"/>
</dbReference>
<dbReference type="InterPro" id="IPR000719">
    <property type="entry name" value="Prot_kinase_dom"/>
</dbReference>
<dbReference type="OrthoDB" id="68483at2759"/>
<feature type="region of interest" description="Disordered" evidence="10">
    <location>
        <begin position="14"/>
        <end position="39"/>
    </location>
</feature>
<keyword evidence="5" id="KW-0418">Kinase</keyword>
<dbReference type="STRING" id="37992.A0A4Z0YQF4"/>
<dbReference type="EMBL" id="SKBN01000031">
    <property type="protein sequence ID" value="TGJ86214.1"/>
    <property type="molecule type" value="Genomic_DNA"/>
</dbReference>
<dbReference type="SMART" id="SM00220">
    <property type="entry name" value="S_TKc"/>
    <property type="match status" value="1"/>
</dbReference>
<organism evidence="12 13">
    <name type="scientific">Xylaria hypoxylon</name>
    <dbReference type="NCBI Taxonomy" id="37992"/>
    <lineage>
        <taxon>Eukaryota</taxon>
        <taxon>Fungi</taxon>
        <taxon>Dikarya</taxon>
        <taxon>Ascomycota</taxon>
        <taxon>Pezizomycotina</taxon>
        <taxon>Sordariomycetes</taxon>
        <taxon>Xylariomycetidae</taxon>
        <taxon>Xylariales</taxon>
        <taxon>Xylariaceae</taxon>
        <taxon>Xylaria</taxon>
    </lineage>
</organism>
<evidence type="ECO:0000256" key="4">
    <source>
        <dbReference type="ARBA" id="ARBA00022741"/>
    </source>
</evidence>
<feature type="compositionally biased region" description="Basic and acidic residues" evidence="10">
    <location>
        <begin position="859"/>
        <end position="875"/>
    </location>
</feature>
<feature type="compositionally biased region" description="Basic and acidic residues" evidence="10">
    <location>
        <begin position="691"/>
        <end position="700"/>
    </location>
</feature>
<comment type="catalytic activity">
    <reaction evidence="7">
        <text>L-threonyl-[protein] + ATP = O-phospho-L-threonyl-[protein] + ADP + H(+)</text>
        <dbReference type="Rhea" id="RHEA:46608"/>
        <dbReference type="Rhea" id="RHEA-COMP:11060"/>
        <dbReference type="Rhea" id="RHEA-COMP:11605"/>
        <dbReference type="ChEBI" id="CHEBI:15378"/>
        <dbReference type="ChEBI" id="CHEBI:30013"/>
        <dbReference type="ChEBI" id="CHEBI:30616"/>
        <dbReference type="ChEBI" id="CHEBI:61977"/>
        <dbReference type="ChEBI" id="CHEBI:456216"/>
        <dbReference type="EC" id="2.7.11.1"/>
    </reaction>
</comment>
<dbReference type="Gene3D" id="3.30.200.20">
    <property type="entry name" value="Phosphorylase Kinase, domain 1"/>
    <property type="match status" value="1"/>
</dbReference>
<keyword evidence="13" id="KW-1185">Reference proteome</keyword>
<evidence type="ECO:0000256" key="1">
    <source>
        <dbReference type="ARBA" id="ARBA00012513"/>
    </source>
</evidence>
<dbReference type="GO" id="GO:0005524">
    <property type="term" value="F:ATP binding"/>
    <property type="evidence" value="ECO:0007669"/>
    <property type="project" value="UniProtKB-UniRule"/>
</dbReference>
<dbReference type="InterPro" id="IPR017441">
    <property type="entry name" value="Protein_kinase_ATP_BS"/>
</dbReference>
<feature type="region of interest" description="Disordered" evidence="10">
    <location>
        <begin position="1010"/>
        <end position="1058"/>
    </location>
</feature>
<feature type="compositionally biased region" description="Polar residues" evidence="10">
    <location>
        <begin position="750"/>
        <end position="773"/>
    </location>
</feature>
<feature type="region of interest" description="Disordered" evidence="10">
    <location>
        <begin position="951"/>
        <end position="984"/>
    </location>
</feature>
<evidence type="ECO:0000313" key="12">
    <source>
        <dbReference type="EMBL" id="TGJ86214.1"/>
    </source>
</evidence>
<evidence type="ECO:0000256" key="8">
    <source>
        <dbReference type="ARBA" id="ARBA00048679"/>
    </source>
</evidence>
<sequence>MDSQQVQRLYLSTTNNTPHLPAIPSRTANSTPVSSPGLFNPTSLRSNAFTSHSDASTPAAVANSPYLHPLQSHKVRETHKALVDLDLMTGRKLINQYEVIEELGRGVHGKVKLARNVENNENVAIKIIPRFSKTRRLGKVTASPQDTTKREIAILKKIRHPNVVGLLEIIDDPELKKIYVVLEHVELGEVVWRKKGLPFICSWERKLVENRSHDEQSAMDEEGNERYFQLLDKRRTINDLKRAKMLETQRGRPGDFWSLEYGAVNEDDCFEAQAFSLGRDGDHTAQPSTAVPSVSHPGSRAASIAHSSNRSAISGSRANTPWPSEFDVSSVDADADADADAESEQETPGPLGSMPGSSAALDGTMYGAYAEDHVFRGRSPSMADSIISHMSSVDFSLQPHDPYSDDFSYVPCLTIDEARATFRDTVLGLEYLHYEGVVHRDIKPANLLWTREHRVKISDFGVSYFGRPIREGEPDELVSESEARDFDDDLELAKTVGTPAFFAPELCYTDVDHEQPKISEQIDVWSLGVTLYCLIFARIPFMAEDEFQMFKKIAKEGVYIPRRRLRPVDPQDSPFLRSFYRRVSSESYREEKDLSYEAIDNELYDLLRKMLIKNPEKRIRLRDVKRHPWVVADINSPVIQWIDDTDPSRRFSGRKIEVDEKEIKRAVVPLTLMERARSVVKKAVNKVIHGGRTEKPESHGHNRRRAASSVASSTGEMPPSGNSFLHLRDMRRKSIRPDDYFSTVRESDHPLSQSVSATPQESPTADSLRQHSTPLGGDPNLTTNDSASIFDLLPGLGASLSSSTSLSSGRGLVHQFHGRARSVSNAQIALAHAKESQRVPVSSVVDGIATDDPVASLRTARDVRTQDDPRSKSVDRGLFANQDKRAEPTVAVSTAIAPGSVELPTRPLSVDPSRATNRSSLASPIFSPIALRTYQHNYPYSDPNMHEKHLAYPELDRRPVTSNRATQRERKTPPPRAHNSPTTEPFARAQQHMVWHQIHESEEQTYPDNTASHKLISPIPPCPSSPGNEVTIESRQSPSRVDTTGTLATSTSTSTGAFRIPLTSPISIENMPQQSFRSDPSLPALLSGASSVSADAEGDFLLKPGSLDQPSLIDTTDSLTPPAMGKEPLDGFPLKVDEQYQTLFPGPPHQIAASTLLSSNVVDDNEDSDSDSDGGIIMAKPRRRALPKEHASSPIFGRMANPKRRDTQTSVTSIGSTETAKKIATTEP</sequence>
<feature type="compositionally biased region" description="Acidic residues" evidence="10">
    <location>
        <begin position="333"/>
        <end position="345"/>
    </location>
</feature>
<feature type="compositionally biased region" description="Low complexity" evidence="10">
    <location>
        <begin position="1043"/>
        <end position="1057"/>
    </location>
</feature>
<feature type="region of interest" description="Disordered" evidence="10">
    <location>
        <begin position="744"/>
        <end position="782"/>
    </location>
</feature>
<evidence type="ECO:0000313" key="13">
    <source>
        <dbReference type="Proteomes" id="UP000297716"/>
    </source>
</evidence>
<dbReference type="Gene3D" id="1.10.510.10">
    <property type="entry name" value="Transferase(Phosphotransferase) domain 1"/>
    <property type="match status" value="1"/>
</dbReference>